<keyword evidence="2" id="KW-1185">Reference proteome</keyword>
<evidence type="ECO:0000313" key="1">
    <source>
        <dbReference type="EMBL" id="UWZ35159.1"/>
    </source>
</evidence>
<name>A0ABY5Z3Y3_9ACTN</name>
<accession>A0ABY5Z3Y3</accession>
<evidence type="ECO:0008006" key="3">
    <source>
        <dbReference type="Google" id="ProtNLM"/>
    </source>
</evidence>
<proteinExistence type="predicted"/>
<reference evidence="1" key="1">
    <citation type="submission" date="2021-04" db="EMBL/GenBank/DDBJ databases">
        <title>Biosynthetic gene clusters of Dactylosporangioum roseum.</title>
        <authorList>
            <person name="Hartkoorn R.C."/>
            <person name="Beaudoing E."/>
            <person name="Hot D."/>
            <person name="Moureu S."/>
        </authorList>
    </citation>
    <scope>NUCLEOTIDE SEQUENCE</scope>
    <source>
        <strain evidence="1">NRRL B-16295</strain>
    </source>
</reference>
<organism evidence="1 2">
    <name type="scientific">Dactylosporangium roseum</name>
    <dbReference type="NCBI Taxonomy" id="47989"/>
    <lineage>
        <taxon>Bacteria</taxon>
        <taxon>Bacillati</taxon>
        <taxon>Actinomycetota</taxon>
        <taxon>Actinomycetes</taxon>
        <taxon>Micromonosporales</taxon>
        <taxon>Micromonosporaceae</taxon>
        <taxon>Dactylosporangium</taxon>
    </lineage>
</organism>
<dbReference type="Proteomes" id="UP001058271">
    <property type="component" value="Chromosome"/>
</dbReference>
<dbReference type="RefSeq" id="WP_260724502.1">
    <property type="nucleotide sequence ID" value="NZ_CP073721.1"/>
</dbReference>
<sequence length="68" mass="7912">MNERVDLPADWWTAEDCARFLGITRSTWAAYVARQQAPQPERKFGRSPVWRPATVKAWAETRPRRPTA</sequence>
<protein>
    <recommendedName>
        <fullName evidence="3">Helix-turn-helix domain-containing protein</fullName>
    </recommendedName>
</protein>
<evidence type="ECO:0000313" key="2">
    <source>
        <dbReference type="Proteomes" id="UP001058271"/>
    </source>
</evidence>
<dbReference type="EMBL" id="CP073721">
    <property type="protein sequence ID" value="UWZ35159.1"/>
    <property type="molecule type" value="Genomic_DNA"/>
</dbReference>
<gene>
    <name evidence="1" type="ORF">Drose_28960</name>
</gene>